<proteinExistence type="predicted"/>
<gene>
    <name evidence="1" type="ORF">AYBTSS11_LOCUS4478</name>
</gene>
<organism evidence="1 2">
    <name type="scientific">Sphenostylis stenocarpa</name>
    <dbReference type="NCBI Taxonomy" id="92480"/>
    <lineage>
        <taxon>Eukaryota</taxon>
        <taxon>Viridiplantae</taxon>
        <taxon>Streptophyta</taxon>
        <taxon>Embryophyta</taxon>
        <taxon>Tracheophyta</taxon>
        <taxon>Spermatophyta</taxon>
        <taxon>Magnoliopsida</taxon>
        <taxon>eudicotyledons</taxon>
        <taxon>Gunneridae</taxon>
        <taxon>Pentapetalae</taxon>
        <taxon>rosids</taxon>
        <taxon>fabids</taxon>
        <taxon>Fabales</taxon>
        <taxon>Fabaceae</taxon>
        <taxon>Papilionoideae</taxon>
        <taxon>50 kb inversion clade</taxon>
        <taxon>NPAAA clade</taxon>
        <taxon>indigoferoid/millettioid clade</taxon>
        <taxon>Phaseoleae</taxon>
        <taxon>Sphenostylis</taxon>
    </lineage>
</organism>
<evidence type="ECO:0000313" key="2">
    <source>
        <dbReference type="Proteomes" id="UP001189624"/>
    </source>
</evidence>
<sequence>MEKAGAVDRLPQLMGCYLSSFRSVSKGVWFYAIEFMHWVTLNLNPLIRFSKM</sequence>
<dbReference type="Gramene" id="rna-AYBTSS11_LOCUS4478">
    <property type="protein sequence ID" value="CAJ1929495.1"/>
    <property type="gene ID" value="gene-AYBTSS11_LOCUS4478"/>
</dbReference>
<keyword evidence="2" id="KW-1185">Reference proteome</keyword>
<dbReference type="Proteomes" id="UP001189624">
    <property type="component" value="Chromosome 2"/>
</dbReference>
<dbReference type="AlphaFoldDB" id="A0AA86VBS1"/>
<name>A0AA86VBS1_9FABA</name>
<protein>
    <submittedName>
        <fullName evidence="1">Uncharacterized protein</fullName>
    </submittedName>
</protein>
<evidence type="ECO:0000313" key="1">
    <source>
        <dbReference type="EMBL" id="CAJ1929495.1"/>
    </source>
</evidence>
<dbReference type="EMBL" id="OY731399">
    <property type="protein sequence ID" value="CAJ1929495.1"/>
    <property type="molecule type" value="Genomic_DNA"/>
</dbReference>
<reference evidence="1" key="1">
    <citation type="submission" date="2023-10" db="EMBL/GenBank/DDBJ databases">
        <authorList>
            <person name="Domelevo Entfellner J.-B."/>
        </authorList>
    </citation>
    <scope>NUCLEOTIDE SEQUENCE</scope>
</reference>
<accession>A0AA86VBS1</accession>